<gene>
    <name evidence="3" type="ORF">L0U88_14325</name>
</gene>
<keyword evidence="3" id="KW-0378">Hydrolase</keyword>
<organism evidence="3 4">
    <name type="scientific">Flavihumibacter fluminis</name>
    <dbReference type="NCBI Taxonomy" id="2909236"/>
    <lineage>
        <taxon>Bacteria</taxon>
        <taxon>Pseudomonadati</taxon>
        <taxon>Bacteroidota</taxon>
        <taxon>Chitinophagia</taxon>
        <taxon>Chitinophagales</taxon>
        <taxon>Chitinophagaceae</taxon>
        <taxon>Flavihumibacter</taxon>
    </lineage>
</organism>
<feature type="transmembrane region" description="Helical" evidence="1">
    <location>
        <begin position="227"/>
        <end position="248"/>
    </location>
</feature>
<keyword evidence="4" id="KW-1185">Reference proteome</keyword>
<dbReference type="RefSeq" id="WP_234866760.1">
    <property type="nucleotide sequence ID" value="NZ_JAKEVY010000003.1"/>
</dbReference>
<feature type="transmembrane region" description="Helical" evidence="1">
    <location>
        <begin position="71"/>
        <end position="94"/>
    </location>
</feature>
<keyword evidence="1" id="KW-0472">Membrane</keyword>
<sequence>MEVVDAEYECSSCGAALQPEEVICHQCGQPTIPVEEWDGAYERYRLMVVIFFSINLFVCLLFNFWPPAGETITGLVLIDGFLLSCGLFFAYLLWPEIKPLLKWNHFAWWRLILLVVMAVGAALVVNYGVKWINEKIFERELYYYSSFRHLPYPKTTMFLLIALVPAFSEELAYRGIIQAGLLKIMHGRQAVVLTALLFAIIHMSLISFVWLLPFALFLGWLRQRMNTLWYGVVIHFCFNATTCLMELLELGLL</sequence>
<feature type="domain" description="CAAX prenyl protease 2/Lysostaphin resistance protein A-like" evidence="2">
    <location>
        <begin position="155"/>
        <end position="240"/>
    </location>
</feature>
<keyword evidence="1" id="KW-1133">Transmembrane helix</keyword>
<feature type="transmembrane region" description="Helical" evidence="1">
    <location>
        <begin position="46"/>
        <end position="65"/>
    </location>
</feature>
<evidence type="ECO:0000256" key="1">
    <source>
        <dbReference type="SAM" id="Phobius"/>
    </source>
</evidence>
<accession>A0ABS9BJC3</accession>
<reference evidence="3 4" key="1">
    <citation type="submission" date="2022-01" db="EMBL/GenBank/DDBJ databases">
        <title>Flavihumibacter sp. nov., isolated from sediment of a river.</title>
        <authorList>
            <person name="Liu H."/>
        </authorList>
    </citation>
    <scope>NUCLEOTIDE SEQUENCE [LARGE SCALE GENOMIC DNA]</scope>
    <source>
        <strain evidence="3 4">RY-1</strain>
    </source>
</reference>
<keyword evidence="3" id="KW-0482">Metalloprotease</keyword>
<keyword evidence="1" id="KW-0812">Transmembrane</keyword>
<feature type="transmembrane region" description="Helical" evidence="1">
    <location>
        <begin position="190"/>
        <end position="221"/>
    </location>
</feature>
<comment type="caution">
    <text evidence="3">The sequence shown here is derived from an EMBL/GenBank/DDBJ whole genome shotgun (WGS) entry which is preliminary data.</text>
</comment>
<name>A0ABS9BJC3_9BACT</name>
<dbReference type="GO" id="GO:0008237">
    <property type="term" value="F:metallopeptidase activity"/>
    <property type="evidence" value="ECO:0007669"/>
    <property type="project" value="UniProtKB-KW"/>
</dbReference>
<proteinExistence type="predicted"/>
<evidence type="ECO:0000313" key="4">
    <source>
        <dbReference type="Proteomes" id="UP001200145"/>
    </source>
</evidence>
<dbReference type="EMBL" id="JAKEVY010000003">
    <property type="protein sequence ID" value="MCF1715812.1"/>
    <property type="molecule type" value="Genomic_DNA"/>
</dbReference>
<evidence type="ECO:0000313" key="3">
    <source>
        <dbReference type="EMBL" id="MCF1715812.1"/>
    </source>
</evidence>
<evidence type="ECO:0000259" key="2">
    <source>
        <dbReference type="Pfam" id="PF02517"/>
    </source>
</evidence>
<feature type="transmembrane region" description="Helical" evidence="1">
    <location>
        <begin position="149"/>
        <end position="169"/>
    </location>
</feature>
<dbReference type="InterPro" id="IPR003675">
    <property type="entry name" value="Rce1/LyrA-like_dom"/>
</dbReference>
<feature type="transmembrane region" description="Helical" evidence="1">
    <location>
        <begin position="106"/>
        <end position="129"/>
    </location>
</feature>
<keyword evidence="3" id="KW-0645">Protease</keyword>
<protein>
    <submittedName>
        <fullName evidence="3">CPBP family intramembrane metalloprotease</fullName>
    </submittedName>
</protein>
<dbReference type="Proteomes" id="UP001200145">
    <property type="component" value="Unassembled WGS sequence"/>
</dbReference>
<dbReference type="Pfam" id="PF02517">
    <property type="entry name" value="Rce1-like"/>
    <property type="match status" value="1"/>
</dbReference>